<name>A0A3N9U9R1_9BACI</name>
<dbReference type="PANTHER" id="PTHR30466:SF11">
    <property type="entry name" value="FLAVIN-DEPENDENT MONOOXYGENASE, REDUCTASE SUBUNIT HSAB"/>
    <property type="match status" value="1"/>
</dbReference>
<dbReference type="InterPro" id="IPR012349">
    <property type="entry name" value="Split_barrel_FMN-bd"/>
</dbReference>
<dbReference type="PANTHER" id="PTHR30466">
    <property type="entry name" value="FLAVIN REDUCTASE"/>
    <property type="match status" value="1"/>
</dbReference>
<comment type="similarity">
    <text evidence="1">Belongs to the non-flavoprotein flavin reductase family.</text>
</comment>
<organism evidence="4 5">
    <name type="scientific">Lysinibacillus composti</name>
    <dbReference type="NCBI Taxonomy" id="720633"/>
    <lineage>
        <taxon>Bacteria</taxon>
        <taxon>Bacillati</taxon>
        <taxon>Bacillota</taxon>
        <taxon>Bacilli</taxon>
        <taxon>Bacillales</taxon>
        <taxon>Bacillaceae</taxon>
        <taxon>Lysinibacillus</taxon>
    </lineage>
</organism>
<dbReference type="GO" id="GO:0042602">
    <property type="term" value="F:riboflavin reductase (NADPH) activity"/>
    <property type="evidence" value="ECO:0007669"/>
    <property type="project" value="TreeGrafter"/>
</dbReference>
<evidence type="ECO:0000256" key="2">
    <source>
        <dbReference type="ARBA" id="ARBA00023002"/>
    </source>
</evidence>
<evidence type="ECO:0000259" key="3">
    <source>
        <dbReference type="SMART" id="SM00903"/>
    </source>
</evidence>
<dbReference type="InterPro" id="IPR002563">
    <property type="entry name" value="Flavin_Rdtase-like_dom"/>
</dbReference>
<dbReference type="EMBL" id="RRCT01000023">
    <property type="protein sequence ID" value="RQW73290.1"/>
    <property type="molecule type" value="Genomic_DNA"/>
</dbReference>
<dbReference type="GO" id="GO:0010181">
    <property type="term" value="F:FMN binding"/>
    <property type="evidence" value="ECO:0007669"/>
    <property type="project" value="InterPro"/>
</dbReference>
<keyword evidence="2" id="KW-0560">Oxidoreductase</keyword>
<evidence type="ECO:0000313" key="4">
    <source>
        <dbReference type="EMBL" id="RQW73290.1"/>
    </source>
</evidence>
<dbReference type="SUPFAM" id="SSF50475">
    <property type="entry name" value="FMN-binding split barrel"/>
    <property type="match status" value="1"/>
</dbReference>
<protein>
    <submittedName>
        <fullName evidence="4">Flavin reductase</fullName>
    </submittedName>
</protein>
<dbReference type="SMART" id="SM00903">
    <property type="entry name" value="Flavin_Reduct"/>
    <property type="match status" value="1"/>
</dbReference>
<accession>A0A3N9U9R1</accession>
<reference evidence="4 5" key="1">
    <citation type="journal article" date="2013" name="J. Microbiol.">
        <title>Lysinibacillus chungkukjangi sp. nov., isolated from Chungkukjang, Korean fermented soybean food.</title>
        <authorList>
            <person name="Kim S.J."/>
            <person name="Jang Y.H."/>
            <person name="Hamada M."/>
            <person name="Ahn J.H."/>
            <person name="Weon H.Y."/>
            <person name="Suzuki K."/>
            <person name="Whang K.S."/>
            <person name="Kwon S.W."/>
        </authorList>
    </citation>
    <scope>NUCLEOTIDE SEQUENCE [LARGE SCALE GENOMIC DNA]</scope>
    <source>
        <strain evidence="4 5">MCCC 1A12701</strain>
    </source>
</reference>
<dbReference type="Gene3D" id="2.30.110.10">
    <property type="entry name" value="Electron Transport, Fmn-binding Protein, Chain A"/>
    <property type="match status" value="1"/>
</dbReference>
<dbReference type="AlphaFoldDB" id="A0A3N9U9R1"/>
<dbReference type="RefSeq" id="WP_124766584.1">
    <property type="nucleotide sequence ID" value="NZ_JAFBDY010000021.1"/>
</dbReference>
<proteinExistence type="inferred from homology"/>
<comment type="caution">
    <text evidence="4">The sequence shown here is derived from an EMBL/GenBank/DDBJ whole genome shotgun (WGS) entry which is preliminary data.</text>
</comment>
<evidence type="ECO:0000313" key="5">
    <source>
        <dbReference type="Proteomes" id="UP000274033"/>
    </source>
</evidence>
<sequence>MESFQDVVTTYNTDIEPQDFRHIIGHFMSGVSVITTSLDGQQYGLTASAVTSLSLEPPMLIVCINQNAGTSHTISQKKQFVVNILHEEQGSIAKQFATPSDDKFKGIEVGKTATGLPVLADCHVSIACELVEEHVGGTHKIFIGRPTEVIIHEQTKPLAYYRGKFGKFIQE</sequence>
<dbReference type="Pfam" id="PF01613">
    <property type="entry name" value="Flavin_Reduct"/>
    <property type="match status" value="1"/>
</dbReference>
<dbReference type="Proteomes" id="UP000274033">
    <property type="component" value="Unassembled WGS sequence"/>
</dbReference>
<feature type="domain" description="Flavin reductase like" evidence="3">
    <location>
        <begin position="24"/>
        <end position="167"/>
    </location>
</feature>
<evidence type="ECO:0000256" key="1">
    <source>
        <dbReference type="ARBA" id="ARBA00008898"/>
    </source>
</evidence>
<dbReference type="OrthoDB" id="9792858at2"/>
<gene>
    <name evidence="4" type="ORF">EBB45_17210</name>
</gene>
<dbReference type="InterPro" id="IPR050268">
    <property type="entry name" value="NADH-dep_flavin_reductase"/>
</dbReference>
<keyword evidence="5" id="KW-1185">Reference proteome</keyword>